<reference evidence="4 5" key="1">
    <citation type="journal article" date="2012" name="PLoS Pathog.">
        <title>Diverse lifestyles and strategies of plant pathogenesis encoded in the genomes of eighteen Dothideomycetes fungi.</title>
        <authorList>
            <person name="Ohm R.A."/>
            <person name="Feau N."/>
            <person name="Henrissat B."/>
            <person name="Schoch C.L."/>
            <person name="Horwitz B.A."/>
            <person name="Barry K.W."/>
            <person name="Condon B.J."/>
            <person name="Copeland A.C."/>
            <person name="Dhillon B."/>
            <person name="Glaser F."/>
            <person name="Hesse C.N."/>
            <person name="Kosti I."/>
            <person name="LaButti K."/>
            <person name="Lindquist E.A."/>
            <person name="Lucas S."/>
            <person name="Salamov A.A."/>
            <person name="Bradshaw R.E."/>
            <person name="Ciuffetti L."/>
            <person name="Hamelin R.C."/>
            <person name="Kema G.H.J."/>
            <person name="Lawrence C."/>
            <person name="Scott J.A."/>
            <person name="Spatafora J.W."/>
            <person name="Turgeon B.G."/>
            <person name="de Wit P.J.G.M."/>
            <person name="Zhong S."/>
            <person name="Goodwin S.B."/>
            <person name="Grigoriev I.V."/>
        </authorList>
    </citation>
    <scope>NUCLEOTIDE SEQUENCE [LARGE SCALE GENOMIC DNA]</scope>
    <source>
        <strain evidence="5">ND90Pr / ATCC 201652</strain>
    </source>
</reference>
<accession>M2RPP0</accession>
<dbReference type="SUPFAM" id="SSF48403">
    <property type="entry name" value="Ankyrin repeat"/>
    <property type="match status" value="1"/>
</dbReference>
<dbReference type="InterPro" id="IPR036770">
    <property type="entry name" value="Ankyrin_rpt-contain_sf"/>
</dbReference>
<evidence type="ECO:0000256" key="2">
    <source>
        <dbReference type="ARBA" id="ARBA00023043"/>
    </source>
</evidence>
<protein>
    <submittedName>
        <fullName evidence="4">Uncharacterized protein</fullName>
    </submittedName>
</protein>
<dbReference type="HOGENOM" id="CLU_1686418_0_0_1"/>
<evidence type="ECO:0000313" key="5">
    <source>
        <dbReference type="Proteomes" id="UP000016934"/>
    </source>
</evidence>
<evidence type="ECO:0000256" key="1">
    <source>
        <dbReference type="ARBA" id="ARBA00022737"/>
    </source>
</evidence>
<dbReference type="PROSITE" id="PS50088">
    <property type="entry name" value="ANK_REPEAT"/>
    <property type="match status" value="1"/>
</dbReference>
<organism evidence="4 5">
    <name type="scientific">Cochliobolus sativus (strain ND90Pr / ATCC 201652)</name>
    <name type="common">Common root rot and spot blotch fungus</name>
    <name type="synonym">Bipolaris sorokiniana</name>
    <dbReference type="NCBI Taxonomy" id="665912"/>
    <lineage>
        <taxon>Eukaryota</taxon>
        <taxon>Fungi</taxon>
        <taxon>Dikarya</taxon>
        <taxon>Ascomycota</taxon>
        <taxon>Pezizomycotina</taxon>
        <taxon>Dothideomycetes</taxon>
        <taxon>Pleosporomycetidae</taxon>
        <taxon>Pleosporales</taxon>
        <taxon>Pleosporineae</taxon>
        <taxon>Pleosporaceae</taxon>
        <taxon>Bipolaris</taxon>
    </lineage>
</organism>
<dbReference type="PROSITE" id="PS50297">
    <property type="entry name" value="ANK_REP_REGION"/>
    <property type="match status" value="1"/>
</dbReference>
<dbReference type="SMART" id="SM00248">
    <property type="entry name" value="ANK"/>
    <property type="match status" value="3"/>
</dbReference>
<dbReference type="PANTHER" id="PTHR24171">
    <property type="entry name" value="ANKYRIN REPEAT DOMAIN-CONTAINING PROTEIN 39-RELATED"/>
    <property type="match status" value="1"/>
</dbReference>
<evidence type="ECO:0000256" key="3">
    <source>
        <dbReference type="PROSITE-ProRule" id="PRU00023"/>
    </source>
</evidence>
<dbReference type="EMBL" id="KB445638">
    <property type="protein sequence ID" value="EMD68554.1"/>
    <property type="molecule type" value="Genomic_DNA"/>
</dbReference>
<dbReference type="RefSeq" id="XP_007695379.1">
    <property type="nucleotide sequence ID" value="XM_007697189.1"/>
</dbReference>
<feature type="repeat" description="ANK" evidence="3">
    <location>
        <begin position="57"/>
        <end position="89"/>
    </location>
</feature>
<dbReference type="OMA" id="HLTIFEC"/>
<keyword evidence="1" id="KW-0677">Repeat</keyword>
<name>M2RPP0_COCSN</name>
<dbReference type="KEGG" id="bsc:COCSADRAFT_22990"/>
<sequence length="156" mass="17461">MAGHRSCRQLNKSTSLESKSKDYDQEQLLVAAKYGDEEIVKLLLRKDEADVNFKDMNGRTPLLWAAFGGHLTIFECLLQKKADVNATAAGDRLSIFEEVFQAKADVNIAAVRYSGGRTALQAAAERGHLAVFEGLLKRRLVLMQQQQQNVVEQHCR</sequence>
<dbReference type="Gene3D" id="1.25.40.20">
    <property type="entry name" value="Ankyrin repeat-containing domain"/>
    <property type="match status" value="1"/>
</dbReference>
<keyword evidence="2 3" id="KW-0040">ANK repeat</keyword>
<dbReference type="eggNOG" id="KOG0508">
    <property type="taxonomic scope" value="Eukaryota"/>
</dbReference>
<dbReference type="GeneID" id="19134751"/>
<dbReference type="Pfam" id="PF12796">
    <property type="entry name" value="Ank_2"/>
    <property type="match status" value="1"/>
</dbReference>
<evidence type="ECO:0000313" key="4">
    <source>
        <dbReference type="EMBL" id="EMD68554.1"/>
    </source>
</evidence>
<dbReference type="OrthoDB" id="3694549at2759"/>
<dbReference type="STRING" id="665912.M2RPP0"/>
<proteinExistence type="predicted"/>
<reference evidence="5" key="2">
    <citation type="journal article" date="2013" name="PLoS Genet.">
        <title>Comparative genome structure, secondary metabolite, and effector coding capacity across Cochliobolus pathogens.</title>
        <authorList>
            <person name="Condon B.J."/>
            <person name="Leng Y."/>
            <person name="Wu D."/>
            <person name="Bushley K.E."/>
            <person name="Ohm R.A."/>
            <person name="Otillar R."/>
            <person name="Martin J."/>
            <person name="Schackwitz W."/>
            <person name="Grimwood J."/>
            <person name="MohdZainudin N."/>
            <person name="Xue C."/>
            <person name="Wang R."/>
            <person name="Manning V.A."/>
            <person name="Dhillon B."/>
            <person name="Tu Z.J."/>
            <person name="Steffenson B.J."/>
            <person name="Salamov A."/>
            <person name="Sun H."/>
            <person name="Lowry S."/>
            <person name="LaButti K."/>
            <person name="Han J."/>
            <person name="Copeland A."/>
            <person name="Lindquist E."/>
            <person name="Barry K."/>
            <person name="Schmutz J."/>
            <person name="Baker S.E."/>
            <person name="Ciuffetti L.M."/>
            <person name="Grigoriev I.V."/>
            <person name="Zhong S."/>
            <person name="Turgeon B.G."/>
        </authorList>
    </citation>
    <scope>NUCLEOTIDE SEQUENCE [LARGE SCALE GENOMIC DNA]</scope>
    <source>
        <strain evidence="5">ND90Pr / ATCC 201652</strain>
    </source>
</reference>
<dbReference type="Proteomes" id="UP000016934">
    <property type="component" value="Unassembled WGS sequence"/>
</dbReference>
<dbReference type="AlphaFoldDB" id="M2RPP0"/>
<dbReference type="InterPro" id="IPR002110">
    <property type="entry name" value="Ankyrin_rpt"/>
</dbReference>
<keyword evidence="5" id="KW-1185">Reference proteome</keyword>
<gene>
    <name evidence="4" type="ORF">COCSADRAFT_22990</name>
</gene>